<comment type="caution">
    <text evidence="3">The sequence shown here is derived from an EMBL/GenBank/DDBJ whole genome shotgun (WGS) entry which is preliminary data.</text>
</comment>
<gene>
    <name evidence="3" type="ORF">D0433_00890</name>
</gene>
<reference evidence="3 4" key="1">
    <citation type="journal article" date="2011" name="ISME J.">
        <title>Community ecology of hot spring cyanobacterial mats: predominant populations and their functional potential.</title>
        <authorList>
            <person name="Klatt C.G."/>
            <person name="Wood J.M."/>
            <person name="Rusch D.B."/>
            <person name="Bateson M.M."/>
            <person name="Hamamura N."/>
            <person name="Heidelberg J.F."/>
            <person name="Grossman A.R."/>
            <person name="Bhaya D."/>
            <person name="Cohan F.M."/>
            <person name="Kuhl M."/>
            <person name="Bryant D.A."/>
            <person name="Ward D.M."/>
        </authorList>
    </citation>
    <scope>NUCLEOTIDE SEQUENCE [LARGE SCALE GENOMIC DNA]</scope>
    <source>
        <strain evidence="3">OS</strain>
    </source>
</reference>
<feature type="transmembrane region" description="Helical" evidence="1">
    <location>
        <begin position="57"/>
        <end position="74"/>
    </location>
</feature>
<protein>
    <submittedName>
        <fullName evidence="3">DUF883 family protein</fullName>
    </submittedName>
</protein>
<sequence>MSDKTFKNTAEEATETAHTTLSDRFAEYYEKLAETSQFQNVKEAADSVLKYIERHPVQSALIALGVGFLLGLLVNRRND</sequence>
<keyword evidence="1" id="KW-0812">Transmembrane</keyword>
<dbReference type="EMBL" id="PHFL01000007">
    <property type="protein sequence ID" value="RFM25211.1"/>
    <property type="molecule type" value="Genomic_DNA"/>
</dbReference>
<evidence type="ECO:0000313" key="4">
    <source>
        <dbReference type="Proteomes" id="UP000266389"/>
    </source>
</evidence>
<dbReference type="Proteomes" id="UP000266389">
    <property type="component" value="Unassembled WGS sequence"/>
</dbReference>
<keyword evidence="1" id="KW-1133">Transmembrane helix</keyword>
<name>A0A395M3F6_9BACT</name>
<feature type="domain" description="DUF883" evidence="2">
    <location>
        <begin position="51"/>
        <end position="77"/>
    </location>
</feature>
<dbReference type="AlphaFoldDB" id="A0A395M3F6"/>
<proteinExistence type="predicted"/>
<evidence type="ECO:0000256" key="1">
    <source>
        <dbReference type="SAM" id="Phobius"/>
    </source>
</evidence>
<keyword evidence="1" id="KW-0472">Membrane</keyword>
<dbReference type="Pfam" id="PF19029">
    <property type="entry name" value="DUF883_C"/>
    <property type="match status" value="1"/>
</dbReference>
<evidence type="ECO:0000259" key="2">
    <source>
        <dbReference type="Pfam" id="PF19029"/>
    </source>
</evidence>
<evidence type="ECO:0000313" key="3">
    <source>
        <dbReference type="EMBL" id="RFM25211.1"/>
    </source>
</evidence>
<accession>A0A395M3F6</accession>
<dbReference type="InterPro" id="IPR043605">
    <property type="entry name" value="DUF883_C"/>
</dbReference>
<organism evidence="3 4">
    <name type="scientific">Candidatus Thermochlorobacter aerophilus</name>
    <dbReference type="NCBI Taxonomy" id="1868324"/>
    <lineage>
        <taxon>Bacteria</taxon>
        <taxon>Pseudomonadati</taxon>
        <taxon>Chlorobiota</taxon>
        <taxon>Chlorobiia</taxon>
        <taxon>Chlorobiales</taxon>
        <taxon>Candidatus Thermochlorobacteriaceae</taxon>
        <taxon>Candidatus Thermochlorobacter</taxon>
    </lineage>
</organism>